<evidence type="ECO:0000256" key="4">
    <source>
        <dbReference type="ARBA" id="ARBA00023125"/>
    </source>
</evidence>
<dbReference type="Proteomes" id="UP001165293">
    <property type="component" value="Unassembled WGS sequence"/>
</dbReference>
<comment type="caution">
    <text evidence="9">The sequence shown here is derived from an EMBL/GenBank/DDBJ whole genome shotgun (WGS) entry which is preliminary data.</text>
</comment>
<keyword evidence="3" id="KW-0805">Transcription regulation</keyword>
<evidence type="ECO:0000256" key="7">
    <source>
        <dbReference type="SAM" id="MobiDB-lite"/>
    </source>
</evidence>
<keyword evidence="6" id="KW-0175">Coiled coil</keyword>
<reference evidence="9" key="1">
    <citation type="submission" date="2021-10" db="EMBL/GenBank/DDBJ databases">
        <authorList>
            <person name="Lyu M."/>
            <person name="Wang X."/>
            <person name="Meng X."/>
            <person name="Xu K."/>
        </authorList>
    </citation>
    <scope>NUCLEOTIDE SEQUENCE</scope>
    <source>
        <strain evidence="9">A6</strain>
    </source>
</reference>
<dbReference type="GO" id="GO:0008483">
    <property type="term" value="F:transaminase activity"/>
    <property type="evidence" value="ECO:0007669"/>
    <property type="project" value="UniProtKB-KW"/>
</dbReference>
<dbReference type="EMBL" id="JAJGAK010000001">
    <property type="protein sequence ID" value="MCC8361910.1"/>
    <property type="molecule type" value="Genomic_DNA"/>
</dbReference>
<dbReference type="SUPFAM" id="SSF46785">
    <property type="entry name" value="Winged helix' DNA-binding domain"/>
    <property type="match status" value="1"/>
</dbReference>
<sequence>MARKATNGKPRRAGADAVDSTGSDGGSQAPHETLYEHLAADIAASIESGTLRPGDRLPSVRSLTATRGVSPATVFEAYYLLEARGLVRARPRSGYYVAAEPTYRSAEPVEMSTPDSAPREVRISDIIYETLQATASRHVVPLGSAFPSPALFPWQQLARTLAQAVTKLDPWATVESLTPGHEGLRRQIAMRYLVDGVRADIGEIIVTNGAMEALNLALAAVSKPGDAVVVEAPCFYACLQAIERLGLRAIEVPTCPRTGIELDALEQAIVTHKPAALWLMTNFQNPLTSSMPLEKKRDLVALLHKHRLPMIEDDAYHELFASEGRPPSTKMFDDEGWVLHCSSFSKTLAPGFRVGWVSAGRFTKEVAQQKLAASLATSVPVQAALATYLSRGHYERHLRALRARLRSLRDQYAELIAASFPAGTRISRPAGGYFLWIEMPAGVDALLLGREAMAAGISLAPGPLFSASRGFANCVRINCGHPLTDEIANAVRHVGALAARHVASVTSAG</sequence>
<evidence type="ECO:0000259" key="8">
    <source>
        <dbReference type="PROSITE" id="PS50949"/>
    </source>
</evidence>
<dbReference type="Gene3D" id="1.10.10.10">
    <property type="entry name" value="Winged helix-like DNA-binding domain superfamily/Winged helix DNA-binding domain"/>
    <property type="match status" value="1"/>
</dbReference>
<dbReference type="InterPro" id="IPR051446">
    <property type="entry name" value="HTH_trans_reg/aminotransferase"/>
</dbReference>
<feature type="coiled-coil region" evidence="6">
    <location>
        <begin position="391"/>
        <end position="418"/>
    </location>
</feature>
<dbReference type="SUPFAM" id="SSF53383">
    <property type="entry name" value="PLP-dependent transferases"/>
    <property type="match status" value="1"/>
</dbReference>
<comment type="similarity">
    <text evidence="1">In the C-terminal section; belongs to the class-I pyridoxal-phosphate-dependent aminotransferase family.</text>
</comment>
<keyword evidence="2" id="KW-0663">Pyridoxal phosphate</keyword>
<evidence type="ECO:0000256" key="2">
    <source>
        <dbReference type="ARBA" id="ARBA00022898"/>
    </source>
</evidence>
<dbReference type="InterPro" id="IPR004839">
    <property type="entry name" value="Aminotransferase_I/II_large"/>
</dbReference>
<proteinExistence type="inferred from homology"/>
<name>A0ABS8JE77_9GAMM</name>
<dbReference type="InterPro" id="IPR036388">
    <property type="entry name" value="WH-like_DNA-bd_sf"/>
</dbReference>
<feature type="region of interest" description="Disordered" evidence="7">
    <location>
        <begin position="1"/>
        <end position="30"/>
    </location>
</feature>
<evidence type="ECO:0000313" key="9">
    <source>
        <dbReference type="EMBL" id="MCC8361910.1"/>
    </source>
</evidence>
<accession>A0ABS8JE77</accession>
<dbReference type="CDD" id="cd00609">
    <property type="entry name" value="AAT_like"/>
    <property type="match status" value="1"/>
</dbReference>
<evidence type="ECO:0000256" key="6">
    <source>
        <dbReference type="SAM" id="Coils"/>
    </source>
</evidence>
<dbReference type="SMART" id="SM00345">
    <property type="entry name" value="HTH_GNTR"/>
    <property type="match status" value="1"/>
</dbReference>
<keyword evidence="5" id="KW-0804">Transcription</keyword>
<dbReference type="CDD" id="cd07377">
    <property type="entry name" value="WHTH_GntR"/>
    <property type="match status" value="1"/>
</dbReference>
<dbReference type="InterPro" id="IPR036390">
    <property type="entry name" value="WH_DNA-bd_sf"/>
</dbReference>
<keyword evidence="4" id="KW-0238">DNA-binding</keyword>
<keyword evidence="9" id="KW-0032">Aminotransferase</keyword>
<dbReference type="InterPro" id="IPR015422">
    <property type="entry name" value="PyrdxlP-dep_Trfase_small"/>
</dbReference>
<organism evidence="9 10">
    <name type="scientific">Noviluteimonas lactosilytica</name>
    <dbReference type="NCBI Taxonomy" id="2888523"/>
    <lineage>
        <taxon>Bacteria</taxon>
        <taxon>Pseudomonadati</taxon>
        <taxon>Pseudomonadota</taxon>
        <taxon>Gammaproteobacteria</taxon>
        <taxon>Lysobacterales</taxon>
        <taxon>Lysobacteraceae</taxon>
        <taxon>Noviluteimonas</taxon>
    </lineage>
</organism>
<keyword evidence="10" id="KW-1185">Reference proteome</keyword>
<evidence type="ECO:0000256" key="1">
    <source>
        <dbReference type="ARBA" id="ARBA00005384"/>
    </source>
</evidence>
<dbReference type="InterPro" id="IPR015421">
    <property type="entry name" value="PyrdxlP-dep_Trfase_major"/>
</dbReference>
<protein>
    <submittedName>
        <fullName evidence="9">PLP-dependent aminotransferase family protein</fullName>
    </submittedName>
</protein>
<keyword evidence="9" id="KW-0808">Transferase</keyword>
<dbReference type="PANTHER" id="PTHR46577:SF2">
    <property type="entry name" value="TRANSCRIPTIONAL REGULATORY PROTEIN"/>
    <property type="match status" value="1"/>
</dbReference>
<feature type="domain" description="HTH gntR-type" evidence="8">
    <location>
        <begin position="32"/>
        <end position="100"/>
    </location>
</feature>
<evidence type="ECO:0000256" key="3">
    <source>
        <dbReference type="ARBA" id="ARBA00023015"/>
    </source>
</evidence>
<evidence type="ECO:0000256" key="5">
    <source>
        <dbReference type="ARBA" id="ARBA00023163"/>
    </source>
</evidence>
<dbReference type="RefSeq" id="WP_230525555.1">
    <property type="nucleotide sequence ID" value="NZ_JAJGAK010000001.1"/>
</dbReference>
<dbReference type="Pfam" id="PF00155">
    <property type="entry name" value="Aminotran_1_2"/>
    <property type="match status" value="1"/>
</dbReference>
<dbReference type="Pfam" id="PF00392">
    <property type="entry name" value="GntR"/>
    <property type="match status" value="1"/>
</dbReference>
<gene>
    <name evidence="9" type="ORF">LK996_02270</name>
</gene>
<dbReference type="Gene3D" id="3.40.640.10">
    <property type="entry name" value="Type I PLP-dependent aspartate aminotransferase-like (Major domain)"/>
    <property type="match status" value="1"/>
</dbReference>
<dbReference type="PROSITE" id="PS50949">
    <property type="entry name" value="HTH_GNTR"/>
    <property type="match status" value="1"/>
</dbReference>
<dbReference type="InterPro" id="IPR015424">
    <property type="entry name" value="PyrdxlP-dep_Trfase"/>
</dbReference>
<dbReference type="PANTHER" id="PTHR46577">
    <property type="entry name" value="HTH-TYPE TRANSCRIPTIONAL REGULATORY PROTEIN GABR"/>
    <property type="match status" value="1"/>
</dbReference>
<dbReference type="Gene3D" id="3.90.1150.10">
    <property type="entry name" value="Aspartate Aminotransferase, domain 1"/>
    <property type="match status" value="1"/>
</dbReference>
<evidence type="ECO:0000313" key="10">
    <source>
        <dbReference type="Proteomes" id="UP001165293"/>
    </source>
</evidence>
<dbReference type="InterPro" id="IPR000524">
    <property type="entry name" value="Tscrpt_reg_HTH_GntR"/>
</dbReference>